<dbReference type="Gene3D" id="3.40.50.300">
    <property type="entry name" value="P-loop containing nucleotide triphosphate hydrolases"/>
    <property type="match status" value="1"/>
</dbReference>
<reference evidence="1" key="1">
    <citation type="journal article" date="2021" name="Sci. Adv.">
        <title>The American lobster genome reveals insights on longevity, neural, and immune adaptations.</title>
        <authorList>
            <person name="Polinski J.M."/>
            <person name="Zimin A.V."/>
            <person name="Clark K.F."/>
            <person name="Kohn A.B."/>
            <person name="Sadowski N."/>
            <person name="Timp W."/>
            <person name="Ptitsyn A."/>
            <person name="Khanna P."/>
            <person name="Romanova D.Y."/>
            <person name="Williams P."/>
            <person name="Greenwood S.J."/>
            <person name="Moroz L.L."/>
            <person name="Walt D.R."/>
            <person name="Bodnar A.G."/>
        </authorList>
    </citation>
    <scope>NUCLEOTIDE SEQUENCE</scope>
    <source>
        <strain evidence="1">GMGI-L3</strain>
    </source>
</reference>
<proteinExistence type="predicted"/>
<dbReference type="InterPro" id="IPR027417">
    <property type="entry name" value="P-loop_NTPase"/>
</dbReference>
<evidence type="ECO:0000313" key="1">
    <source>
        <dbReference type="EMBL" id="KAG7166631.1"/>
    </source>
</evidence>
<accession>A0A8J5K1N9</accession>
<dbReference type="Proteomes" id="UP000747542">
    <property type="component" value="Unassembled WGS sequence"/>
</dbReference>
<name>A0A8J5K1N9_HOMAM</name>
<keyword evidence="2" id="KW-1185">Reference proteome</keyword>
<dbReference type="GO" id="GO:0016301">
    <property type="term" value="F:kinase activity"/>
    <property type="evidence" value="ECO:0007669"/>
    <property type="project" value="UniProtKB-KW"/>
</dbReference>
<comment type="caution">
    <text evidence="1">The sequence shown here is derived from an EMBL/GenBank/DDBJ whole genome shotgun (WGS) entry which is preliminary data.</text>
</comment>
<dbReference type="EMBL" id="JAHLQT010022272">
    <property type="protein sequence ID" value="KAG7166631.1"/>
    <property type="molecule type" value="Genomic_DNA"/>
</dbReference>
<protein>
    <submittedName>
        <fullName evidence="1">Nicotinamide riboside kinase 1-like</fullName>
    </submittedName>
</protein>
<keyword evidence="1" id="KW-0808">Transferase</keyword>
<sequence length="252" mass="28571">MREPMASRTVPSSQNQPVKSGGCKWLVIGLSGVTGGGKTTLATQLIASLPTTTVYLCQDEYILPDHHQAHLKVPEPLQGPNKNSLCSVDMTKMIADIKHILLTDSADINLVDFIGLEDRGKVIGQGLNTPRPPFRGHKQRSHWPSLLLLDGFLLFNHPEVPLMCDLLYFITLTKRQCLERRKMKVFTSSSLSTQQYFELCAWPQYERHFTDMCESVKGIHFIDGESPRHAVYKRVFTDIMNMLDRDDCQKQI</sequence>
<dbReference type="PANTHER" id="PTHR10285">
    <property type="entry name" value="URIDINE KINASE"/>
    <property type="match status" value="1"/>
</dbReference>
<dbReference type="SUPFAM" id="SSF52540">
    <property type="entry name" value="P-loop containing nucleoside triphosphate hydrolases"/>
    <property type="match status" value="1"/>
</dbReference>
<dbReference type="AlphaFoldDB" id="A0A8J5K1N9"/>
<keyword evidence="1" id="KW-0418">Kinase</keyword>
<evidence type="ECO:0000313" key="2">
    <source>
        <dbReference type="Proteomes" id="UP000747542"/>
    </source>
</evidence>
<gene>
    <name evidence="1" type="primary">Nmrk1-L</name>
    <name evidence="1" type="ORF">Hamer_G013654</name>
</gene>
<organism evidence="1 2">
    <name type="scientific">Homarus americanus</name>
    <name type="common">American lobster</name>
    <dbReference type="NCBI Taxonomy" id="6706"/>
    <lineage>
        <taxon>Eukaryota</taxon>
        <taxon>Metazoa</taxon>
        <taxon>Ecdysozoa</taxon>
        <taxon>Arthropoda</taxon>
        <taxon>Crustacea</taxon>
        <taxon>Multicrustacea</taxon>
        <taxon>Malacostraca</taxon>
        <taxon>Eumalacostraca</taxon>
        <taxon>Eucarida</taxon>
        <taxon>Decapoda</taxon>
        <taxon>Pleocyemata</taxon>
        <taxon>Astacidea</taxon>
        <taxon>Nephropoidea</taxon>
        <taxon>Nephropidae</taxon>
        <taxon>Homarus</taxon>
    </lineage>
</organism>